<dbReference type="SUPFAM" id="SSF52833">
    <property type="entry name" value="Thioredoxin-like"/>
    <property type="match status" value="1"/>
</dbReference>
<evidence type="ECO:0000256" key="1">
    <source>
        <dbReference type="SAM" id="MobiDB-lite"/>
    </source>
</evidence>
<name>A0A1F6DDN0_9BACT</name>
<dbReference type="Proteomes" id="UP000178794">
    <property type="component" value="Unassembled WGS sequence"/>
</dbReference>
<evidence type="ECO:0000313" key="3">
    <source>
        <dbReference type="Proteomes" id="UP000178794"/>
    </source>
</evidence>
<dbReference type="CDD" id="cd02961">
    <property type="entry name" value="PDI_a_family"/>
    <property type="match status" value="1"/>
</dbReference>
<gene>
    <name evidence="2" type="ORF">A3C89_00975</name>
</gene>
<proteinExistence type="predicted"/>
<comment type="caution">
    <text evidence="2">The sequence shown here is derived from an EMBL/GenBank/DDBJ whole genome shotgun (WGS) entry which is preliminary data.</text>
</comment>
<dbReference type="EMBL" id="MFLF01000014">
    <property type="protein sequence ID" value="OGG59515.1"/>
    <property type="molecule type" value="Genomic_DNA"/>
</dbReference>
<evidence type="ECO:0008006" key="4">
    <source>
        <dbReference type="Google" id="ProtNLM"/>
    </source>
</evidence>
<reference evidence="2 3" key="1">
    <citation type="journal article" date="2016" name="Nat. Commun.">
        <title>Thousands of microbial genomes shed light on interconnected biogeochemical processes in an aquifer system.</title>
        <authorList>
            <person name="Anantharaman K."/>
            <person name="Brown C.T."/>
            <person name="Hug L.A."/>
            <person name="Sharon I."/>
            <person name="Castelle C.J."/>
            <person name="Probst A.J."/>
            <person name="Thomas B.C."/>
            <person name="Singh A."/>
            <person name="Wilkins M.J."/>
            <person name="Karaoz U."/>
            <person name="Brodie E.L."/>
            <person name="Williams K.H."/>
            <person name="Hubbard S.S."/>
            <person name="Banfield J.F."/>
        </authorList>
    </citation>
    <scope>NUCLEOTIDE SEQUENCE [LARGE SCALE GENOMIC DNA]</scope>
</reference>
<feature type="region of interest" description="Disordered" evidence="1">
    <location>
        <begin position="129"/>
        <end position="153"/>
    </location>
</feature>
<dbReference type="AlphaFoldDB" id="A0A1F6DDN0"/>
<sequence length="167" mass="17832">MKHKNTIIFGIALVAIFGAIFGTRAWQESQPGQYDEFAQHLKDSGAVFYGASWCPHCAEQKALFGNSYKLLPYKECSVGATAASGQTQECKDAGITGYPTWRFADGSELSGQQSLEVLAEKTGYQLNGATTGSTRLKEGAEGDPNMIGGDASYGSEEEIASTTVIIE</sequence>
<dbReference type="InterPro" id="IPR036249">
    <property type="entry name" value="Thioredoxin-like_sf"/>
</dbReference>
<evidence type="ECO:0000313" key="2">
    <source>
        <dbReference type="EMBL" id="OGG59515.1"/>
    </source>
</evidence>
<dbReference type="STRING" id="1798492.A3C89_00975"/>
<dbReference type="Gene3D" id="3.40.30.10">
    <property type="entry name" value="Glutaredoxin"/>
    <property type="match status" value="1"/>
</dbReference>
<organism evidence="2 3">
    <name type="scientific">Candidatus Kaiserbacteria bacterium RIFCSPHIGHO2_02_FULL_50_50</name>
    <dbReference type="NCBI Taxonomy" id="1798492"/>
    <lineage>
        <taxon>Bacteria</taxon>
        <taxon>Candidatus Kaiseribacteriota</taxon>
    </lineage>
</organism>
<dbReference type="PANTHER" id="PTHR34573:SF1">
    <property type="entry name" value="VITAMIN K EPOXIDE REDUCTASE DOMAIN-CONTAINING PROTEIN"/>
    <property type="match status" value="1"/>
</dbReference>
<dbReference type="PANTHER" id="PTHR34573">
    <property type="entry name" value="VKC DOMAIN-CONTAINING PROTEIN"/>
    <property type="match status" value="1"/>
</dbReference>
<accession>A0A1F6DDN0</accession>
<protein>
    <recommendedName>
        <fullName evidence="4">Thioredoxin domain-containing protein</fullName>
    </recommendedName>
</protein>